<proteinExistence type="predicted"/>
<evidence type="ECO:0000313" key="10">
    <source>
        <dbReference type="Proteomes" id="UP000241436"/>
    </source>
</evidence>
<feature type="domain" description="Radical SAM core" evidence="8">
    <location>
        <begin position="47"/>
        <end position="282"/>
    </location>
</feature>
<reference evidence="9 10" key="1">
    <citation type="submission" date="2017-09" db="EMBL/GenBank/DDBJ databases">
        <title>Bloom of a denitrifying methanotroph, Candidatus Methylomirabilis limnetica, in a deep stratified lake.</title>
        <authorList>
            <person name="Graf J.S."/>
            <person name="Marchant H.K."/>
            <person name="Tienken D."/>
            <person name="Hach P.F."/>
            <person name="Brand A."/>
            <person name="Schubert C.J."/>
            <person name="Kuypers M.M."/>
            <person name="Milucka J."/>
        </authorList>
    </citation>
    <scope>NUCLEOTIDE SEQUENCE [LARGE SCALE GENOMIC DNA]</scope>
    <source>
        <strain evidence="9 10">Zug</strain>
    </source>
</reference>
<dbReference type="PANTHER" id="PTHR11228:SF7">
    <property type="entry name" value="PQQA PEPTIDE CYCLASE"/>
    <property type="match status" value="1"/>
</dbReference>
<dbReference type="Gene3D" id="3.20.20.70">
    <property type="entry name" value="Aldolase class I"/>
    <property type="match status" value="1"/>
</dbReference>
<evidence type="ECO:0000256" key="2">
    <source>
        <dbReference type="ARBA" id="ARBA00022485"/>
    </source>
</evidence>
<dbReference type="Pfam" id="PF13186">
    <property type="entry name" value="SPASM"/>
    <property type="match status" value="1"/>
</dbReference>
<evidence type="ECO:0000313" key="9">
    <source>
        <dbReference type="EMBL" id="PTL35057.1"/>
    </source>
</evidence>
<evidence type="ECO:0000256" key="3">
    <source>
        <dbReference type="ARBA" id="ARBA00022691"/>
    </source>
</evidence>
<evidence type="ECO:0000256" key="6">
    <source>
        <dbReference type="ARBA" id="ARBA00023004"/>
    </source>
</evidence>
<keyword evidence="2" id="KW-0004">4Fe-4S</keyword>
<dbReference type="SFLD" id="SFLDG01067">
    <property type="entry name" value="SPASM/twitch_domain_containing"/>
    <property type="match status" value="1"/>
</dbReference>
<comment type="cofactor">
    <cofactor evidence="1">
        <name>[4Fe-4S] cluster</name>
        <dbReference type="ChEBI" id="CHEBI:49883"/>
    </cofactor>
</comment>
<comment type="caution">
    <text evidence="9">The sequence shown here is derived from an EMBL/GenBank/DDBJ whole genome shotgun (WGS) entry which is preliminary data.</text>
</comment>
<dbReference type="GO" id="GO:0016491">
    <property type="term" value="F:oxidoreductase activity"/>
    <property type="evidence" value="ECO:0007669"/>
    <property type="project" value="UniProtKB-KW"/>
</dbReference>
<evidence type="ECO:0000259" key="8">
    <source>
        <dbReference type="PROSITE" id="PS51918"/>
    </source>
</evidence>
<name>A0A2T4TVB1_9BACT</name>
<evidence type="ECO:0000256" key="7">
    <source>
        <dbReference type="ARBA" id="ARBA00023014"/>
    </source>
</evidence>
<keyword evidence="10" id="KW-1185">Reference proteome</keyword>
<evidence type="ECO:0000256" key="5">
    <source>
        <dbReference type="ARBA" id="ARBA00023002"/>
    </source>
</evidence>
<dbReference type="InterPro" id="IPR034391">
    <property type="entry name" value="AdoMet-like_SPASM_containing"/>
</dbReference>
<dbReference type="InterPro" id="IPR023885">
    <property type="entry name" value="4Fe4S-binding_SPASM_dom"/>
</dbReference>
<dbReference type="Proteomes" id="UP000241436">
    <property type="component" value="Unassembled WGS sequence"/>
</dbReference>
<dbReference type="InterPro" id="IPR007197">
    <property type="entry name" value="rSAM"/>
</dbReference>
<evidence type="ECO:0000256" key="1">
    <source>
        <dbReference type="ARBA" id="ARBA00001966"/>
    </source>
</evidence>
<dbReference type="GO" id="GO:0051539">
    <property type="term" value="F:4 iron, 4 sulfur cluster binding"/>
    <property type="evidence" value="ECO:0007669"/>
    <property type="project" value="UniProtKB-KW"/>
</dbReference>
<dbReference type="EMBL" id="NVQC01000031">
    <property type="protein sequence ID" value="PTL35057.1"/>
    <property type="molecule type" value="Genomic_DNA"/>
</dbReference>
<keyword evidence="7" id="KW-0411">Iron-sulfur</keyword>
<organism evidence="9 10">
    <name type="scientific">Candidatus Methylomirabilis limnetica</name>
    <dbReference type="NCBI Taxonomy" id="2033718"/>
    <lineage>
        <taxon>Bacteria</taxon>
        <taxon>Candidatus Methylomirabilota</taxon>
        <taxon>Candidatus Methylomirabilia</taxon>
        <taxon>Candidatus Methylomirabilales</taxon>
        <taxon>Candidatus Methylomirabilaceae</taxon>
        <taxon>Candidatus Methylomirabilis</taxon>
    </lineage>
</organism>
<dbReference type="PROSITE" id="PS01305">
    <property type="entry name" value="MOAA_NIFB_PQQE"/>
    <property type="match status" value="1"/>
</dbReference>
<dbReference type="InterPro" id="IPR000385">
    <property type="entry name" value="MoaA_NifB_PqqE_Fe-S-bd_CS"/>
</dbReference>
<dbReference type="CDD" id="cd21109">
    <property type="entry name" value="SPASM"/>
    <property type="match status" value="1"/>
</dbReference>
<dbReference type="SUPFAM" id="SSF102114">
    <property type="entry name" value="Radical SAM enzymes"/>
    <property type="match status" value="1"/>
</dbReference>
<dbReference type="SFLD" id="SFLDS00029">
    <property type="entry name" value="Radical_SAM"/>
    <property type="match status" value="1"/>
</dbReference>
<dbReference type="PANTHER" id="PTHR11228">
    <property type="entry name" value="RADICAL SAM DOMAIN PROTEIN"/>
    <property type="match status" value="1"/>
</dbReference>
<gene>
    <name evidence="9" type="ORF">CLG94_11790</name>
</gene>
<accession>A0A2T4TVB1</accession>
<dbReference type="RefSeq" id="WP_107563806.1">
    <property type="nucleotide sequence ID" value="NZ_NVQC01000031.1"/>
</dbReference>
<dbReference type="PROSITE" id="PS51918">
    <property type="entry name" value="RADICAL_SAM"/>
    <property type="match status" value="1"/>
</dbReference>
<keyword evidence="4" id="KW-0479">Metal-binding</keyword>
<dbReference type="CDD" id="cd01335">
    <property type="entry name" value="Radical_SAM"/>
    <property type="match status" value="1"/>
</dbReference>
<evidence type="ECO:0000256" key="4">
    <source>
        <dbReference type="ARBA" id="ARBA00022723"/>
    </source>
</evidence>
<keyword evidence="3" id="KW-0949">S-adenosyl-L-methionine</keyword>
<dbReference type="AlphaFoldDB" id="A0A2T4TVB1"/>
<dbReference type="GO" id="GO:0046872">
    <property type="term" value="F:metal ion binding"/>
    <property type="evidence" value="ECO:0007669"/>
    <property type="project" value="UniProtKB-KW"/>
</dbReference>
<sequence length="400" mass="46515">MSKVGLYWRLFQGVVENPRYYYFVLRRSAYDKTVRQLANNNLPEKGTFYPVKLDLRVIYGCNLRCKMCGQWGDTGTYFSYDTAKLQRKLDLQVIEGVVEELVPHGLRYVDLEGGETFLYPQIIELFRMLKRHRLFVKPVTNGTLLKKYARELIDTGIDAIHVSVDGDKDAHNFVRQADWAYDKMLEGLEAIIMERQRRNRHTPLVHVSFTMTRHNKALSAYKLCEELAGKGLLDVLCIKSNPIWVSTANGEAYNKMIAKYFDISGPTSWTGFVEDYRDFEEEAKEIAQTIRQLKTKDYDFFVHHLPSIPLAEIPKLYTDYNWNLGRTHCPVPYLEPTIDVDGHVYPCNLFTDEPLSMGNVNEKPFLDIWFGDKYQTFRRMLSEQGGLLPICNRCCQLTEH</sequence>
<keyword evidence="6" id="KW-0408">Iron</keyword>
<dbReference type="SFLD" id="SFLDG01387">
    <property type="entry name" value="BtrN-like_SPASM_domain_contain"/>
    <property type="match status" value="1"/>
</dbReference>
<dbReference type="InterPro" id="IPR013785">
    <property type="entry name" value="Aldolase_TIM"/>
</dbReference>
<dbReference type="Pfam" id="PF04055">
    <property type="entry name" value="Radical_SAM"/>
    <property type="match status" value="1"/>
</dbReference>
<keyword evidence="5" id="KW-0560">Oxidoreductase</keyword>
<dbReference type="InterPro" id="IPR058240">
    <property type="entry name" value="rSAM_sf"/>
</dbReference>
<dbReference type="OrthoDB" id="7021155at2"/>
<reference evidence="10" key="2">
    <citation type="journal article" date="2018" name="Environ. Microbiol.">
        <title>Bloom of a denitrifying methanotroph, 'Candidatus Methylomirabilis limnetica', in a deep stratified lake.</title>
        <authorList>
            <person name="Graf J.S."/>
            <person name="Mayr M.J."/>
            <person name="Marchant H.K."/>
            <person name="Tienken D."/>
            <person name="Hach P.F."/>
            <person name="Brand A."/>
            <person name="Schubert C.J."/>
            <person name="Kuypers M.M."/>
            <person name="Milucka J."/>
        </authorList>
    </citation>
    <scope>NUCLEOTIDE SEQUENCE [LARGE SCALE GENOMIC DNA]</scope>
    <source>
        <strain evidence="10">Zug</strain>
    </source>
</reference>
<dbReference type="InterPro" id="IPR050377">
    <property type="entry name" value="Radical_SAM_PqqE_MftC-like"/>
</dbReference>
<protein>
    <recommendedName>
        <fullName evidence="8">Radical SAM core domain-containing protein</fullName>
    </recommendedName>
</protein>